<evidence type="ECO:0000256" key="8">
    <source>
        <dbReference type="ARBA" id="ARBA00023136"/>
    </source>
</evidence>
<feature type="active site" evidence="11">
    <location>
        <position position="231"/>
    </location>
</feature>
<dbReference type="NCBIfam" id="TIGR04265">
    <property type="entry name" value="bac_cardiolipin"/>
    <property type="match status" value="1"/>
</dbReference>
<protein>
    <recommendedName>
        <fullName evidence="11">Cardiolipin synthase A</fullName>
        <shortName evidence="11">CL synthase</shortName>
        <ecNumber evidence="11">2.7.8.-</ecNumber>
    </recommendedName>
</protein>
<sequence>MAFERLRTWYREHPRRTWLSVMLFAHLLGFVSSLDALMSTRTAPGAVAWIVSLNTFPVAAVPMYWVFGRSRFHGYVIGRREDDNQLYNDLQGHMSLVHPFRVTLPPDGGKVEAIERLAKMPMVVGNEVELLIDGEATFRSIFEGIEAARESVLVQFYIVRDDDIGREFQALLMRKAREGVRVRFLYDEIGSYRLPASYLADMSEAGVQVQRFHSTRGSGNRFQLNFRNHRKVVIVDGRDGWLGGLNVGDEYLGRSSHFGDWRDTHLRMTGPATLCLQLSFVEDWHWATGEILELDWTPQPANGQDVPVLVLPSGPADRFETASLMVQHAISSARERLWISSPYFVPDEGVLGALKLAALRGVDVRVLVPERPDNILTYYAAYAFVAPLLEAGVHIHRYQAGFLHGKSMLIDDVASAVGTVNLDNRSFRLNFEITAWVLQREFAQQMDDMFRRDFERSREMTLVEVLDKPWWFRAASRAAYLTAPVL</sequence>
<keyword evidence="2 11" id="KW-0444">Lipid biosynthesis</keyword>
<comment type="function">
    <text evidence="11">Catalyzes the reversible phosphatidyl group transfer from one phosphatidylglycerol molecule to another to form cardiolipin (CL) (diphosphatidylglycerol) and glycerol.</text>
</comment>
<dbReference type="OrthoDB" id="9762009at2"/>
<keyword evidence="14" id="KW-1185">Reference proteome</keyword>
<accession>A0A2I6S989</accession>
<comment type="catalytic activity">
    <reaction evidence="11">
        <text>2 a 1,2-diacyl-sn-glycero-3-phospho-(1'-sn-glycerol) = a cardiolipin + glycerol</text>
        <dbReference type="Rhea" id="RHEA:31451"/>
        <dbReference type="ChEBI" id="CHEBI:17754"/>
        <dbReference type="ChEBI" id="CHEBI:62237"/>
        <dbReference type="ChEBI" id="CHEBI:64716"/>
    </reaction>
</comment>
<keyword evidence="4 11" id="KW-0812">Transmembrane</keyword>
<feature type="active site" evidence="11">
    <location>
        <position position="236"/>
    </location>
</feature>
<evidence type="ECO:0000256" key="1">
    <source>
        <dbReference type="ARBA" id="ARBA00022475"/>
    </source>
</evidence>
<feature type="active site" evidence="11">
    <location>
        <position position="229"/>
    </location>
</feature>
<feature type="active site" evidence="11">
    <location>
        <position position="404"/>
    </location>
</feature>
<comment type="caution">
    <text evidence="11">Lacks conserved residue(s) required for the propagation of feature annotation.</text>
</comment>
<comment type="similarity">
    <text evidence="11">Belongs to the phospholipase D family. Cardiolipin synthase subfamily. ClsA sub-subfamily.</text>
</comment>
<keyword evidence="9 11" id="KW-0594">Phospholipid biosynthesis</keyword>
<dbReference type="InterPro" id="IPR030840">
    <property type="entry name" value="CL_synthase_A"/>
</dbReference>
<dbReference type="RefSeq" id="WP_102247867.1">
    <property type="nucleotide sequence ID" value="NZ_CP025682.1"/>
</dbReference>
<evidence type="ECO:0000256" key="11">
    <source>
        <dbReference type="HAMAP-Rule" id="MF_00190"/>
    </source>
</evidence>
<dbReference type="KEGG" id="atw:C0099_13330"/>
<dbReference type="PANTHER" id="PTHR21248">
    <property type="entry name" value="CARDIOLIPIN SYNTHASE"/>
    <property type="match status" value="1"/>
</dbReference>
<evidence type="ECO:0000256" key="2">
    <source>
        <dbReference type="ARBA" id="ARBA00022516"/>
    </source>
</evidence>
<dbReference type="Gene3D" id="3.30.870.10">
    <property type="entry name" value="Endonuclease Chain A"/>
    <property type="match status" value="2"/>
</dbReference>
<dbReference type="GO" id="GO:0005886">
    <property type="term" value="C:plasma membrane"/>
    <property type="evidence" value="ECO:0007669"/>
    <property type="project" value="UniProtKB-SubCell"/>
</dbReference>
<dbReference type="AlphaFoldDB" id="A0A2I6S989"/>
<evidence type="ECO:0000256" key="9">
    <source>
        <dbReference type="ARBA" id="ARBA00023209"/>
    </source>
</evidence>
<dbReference type="EMBL" id="CP025682">
    <property type="protein sequence ID" value="AUN95822.1"/>
    <property type="molecule type" value="Genomic_DNA"/>
</dbReference>
<evidence type="ECO:0000256" key="5">
    <source>
        <dbReference type="ARBA" id="ARBA00022737"/>
    </source>
</evidence>
<feature type="active site" evidence="11">
    <location>
        <position position="411"/>
    </location>
</feature>
<feature type="transmembrane region" description="Helical" evidence="11">
    <location>
        <begin position="46"/>
        <end position="67"/>
    </location>
</feature>
<evidence type="ECO:0000256" key="7">
    <source>
        <dbReference type="ARBA" id="ARBA00023098"/>
    </source>
</evidence>
<dbReference type="EC" id="2.7.8.-" evidence="11"/>
<dbReference type="FunFam" id="3.30.870.10:FF:000014">
    <property type="entry name" value="Cardiolipin synthase"/>
    <property type="match status" value="1"/>
</dbReference>
<keyword evidence="5" id="KW-0677">Repeat</keyword>
<keyword evidence="10 11" id="KW-1208">Phospholipid metabolism</keyword>
<comment type="subcellular location">
    <subcellularLocation>
        <location evidence="11">Cell membrane</location>
        <topology evidence="11">Multi-pass membrane protein</topology>
    </subcellularLocation>
</comment>
<dbReference type="SUPFAM" id="SSF56024">
    <property type="entry name" value="Phospholipase D/nuclease"/>
    <property type="match status" value="2"/>
</dbReference>
<feature type="domain" description="PLD phosphodiesterase" evidence="12">
    <location>
        <begin position="224"/>
        <end position="251"/>
    </location>
</feature>
<dbReference type="SMART" id="SM00155">
    <property type="entry name" value="PLDc"/>
    <property type="match status" value="2"/>
</dbReference>
<keyword evidence="7 11" id="KW-0443">Lipid metabolism</keyword>
<organism evidence="13 14">
    <name type="scientific">Pseudazoarcus pumilus</name>
    <dbReference type="NCBI Taxonomy" id="2067960"/>
    <lineage>
        <taxon>Bacteria</taxon>
        <taxon>Pseudomonadati</taxon>
        <taxon>Pseudomonadota</taxon>
        <taxon>Betaproteobacteria</taxon>
        <taxon>Rhodocyclales</taxon>
        <taxon>Zoogloeaceae</taxon>
        <taxon>Pseudazoarcus</taxon>
    </lineage>
</organism>
<dbReference type="InterPro" id="IPR025202">
    <property type="entry name" value="PLD-like_dom"/>
</dbReference>
<dbReference type="Proteomes" id="UP000242205">
    <property type="component" value="Chromosome"/>
</dbReference>
<evidence type="ECO:0000256" key="3">
    <source>
        <dbReference type="ARBA" id="ARBA00022679"/>
    </source>
</evidence>
<keyword evidence="8 11" id="KW-0472">Membrane</keyword>
<keyword evidence="3 11" id="KW-0808">Transferase</keyword>
<dbReference type="CDD" id="cd09155">
    <property type="entry name" value="PLDc_PaCLS_like_1"/>
    <property type="match status" value="1"/>
</dbReference>
<keyword evidence="6 11" id="KW-1133">Transmembrane helix</keyword>
<evidence type="ECO:0000313" key="13">
    <source>
        <dbReference type="EMBL" id="AUN95822.1"/>
    </source>
</evidence>
<evidence type="ECO:0000256" key="10">
    <source>
        <dbReference type="ARBA" id="ARBA00023264"/>
    </source>
</evidence>
<reference evidence="13 14" key="1">
    <citation type="submission" date="2018-01" db="EMBL/GenBank/DDBJ databases">
        <authorList>
            <person name="Fu G.-Y."/>
        </authorList>
    </citation>
    <scope>NUCLEOTIDE SEQUENCE [LARGE SCALE GENOMIC DNA]</scope>
    <source>
        <strain evidence="13 14">SY39</strain>
    </source>
</reference>
<dbReference type="PROSITE" id="PS50035">
    <property type="entry name" value="PLD"/>
    <property type="match status" value="2"/>
</dbReference>
<dbReference type="InterPro" id="IPR022924">
    <property type="entry name" value="Cardiolipin_synthase"/>
</dbReference>
<keyword evidence="1 11" id="KW-1003">Cell membrane</keyword>
<evidence type="ECO:0000256" key="4">
    <source>
        <dbReference type="ARBA" id="ARBA00022692"/>
    </source>
</evidence>
<dbReference type="PANTHER" id="PTHR21248:SF22">
    <property type="entry name" value="PHOSPHOLIPASE D"/>
    <property type="match status" value="1"/>
</dbReference>
<dbReference type="Pfam" id="PF13091">
    <property type="entry name" value="PLDc_2"/>
    <property type="match status" value="2"/>
</dbReference>
<feature type="domain" description="PLD phosphodiesterase" evidence="12">
    <location>
        <begin position="399"/>
        <end position="426"/>
    </location>
</feature>
<evidence type="ECO:0000259" key="12">
    <source>
        <dbReference type="PROSITE" id="PS50035"/>
    </source>
</evidence>
<dbReference type="GO" id="GO:0032049">
    <property type="term" value="P:cardiolipin biosynthetic process"/>
    <property type="evidence" value="ECO:0007669"/>
    <property type="project" value="UniProtKB-UniRule"/>
</dbReference>
<name>A0A2I6S989_9RHOO</name>
<gene>
    <name evidence="13" type="primary">cls</name>
    <name evidence="11" type="synonym">clsA</name>
    <name evidence="13" type="ORF">C0099_13330</name>
</gene>
<dbReference type="GO" id="GO:0008808">
    <property type="term" value="F:cardiolipin synthase activity"/>
    <property type="evidence" value="ECO:0007669"/>
    <property type="project" value="UniProtKB-UniRule"/>
</dbReference>
<evidence type="ECO:0000256" key="6">
    <source>
        <dbReference type="ARBA" id="ARBA00022989"/>
    </source>
</evidence>
<proteinExistence type="inferred from homology"/>
<evidence type="ECO:0000313" key="14">
    <source>
        <dbReference type="Proteomes" id="UP000242205"/>
    </source>
</evidence>
<feature type="active site" evidence="11">
    <location>
        <position position="406"/>
    </location>
</feature>
<dbReference type="InterPro" id="IPR001736">
    <property type="entry name" value="PLipase_D/transphosphatidylase"/>
</dbReference>
<dbReference type="HAMAP" id="MF_00190">
    <property type="entry name" value="Cardiolipin_synth_ClsA"/>
    <property type="match status" value="1"/>
</dbReference>